<reference evidence="2 3" key="1">
    <citation type="journal article" date="2018" name="Sci. Rep.">
        <title>Comparative genomics provides insights into the lifestyle and reveals functional heterogeneity of dark septate endophytic fungi.</title>
        <authorList>
            <person name="Knapp D.G."/>
            <person name="Nemeth J.B."/>
            <person name="Barry K."/>
            <person name="Hainaut M."/>
            <person name="Henrissat B."/>
            <person name="Johnson J."/>
            <person name="Kuo A."/>
            <person name="Lim J.H.P."/>
            <person name="Lipzen A."/>
            <person name="Nolan M."/>
            <person name="Ohm R.A."/>
            <person name="Tamas L."/>
            <person name="Grigoriev I.V."/>
            <person name="Spatafora J.W."/>
            <person name="Nagy L.G."/>
            <person name="Kovacs G.M."/>
        </authorList>
    </citation>
    <scope>NUCLEOTIDE SEQUENCE [LARGE SCALE GENOMIC DNA]</scope>
    <source>
        <strain evidence="2 3">DSE2036</strain>
    </source>
</reference>
<proteinExistence type="predicted"/>
<organism evidence="2 3">
    <name type="scientific">Periconia macrospinosa</name>
    <dbReference type="NCBI Taxonomy" id="97972"/>
    <lineage>
        <taxon>Eukaryota</taxon>
        <taxon>Fungi</taxon>
        <taxon>Dikarya</taxon>
        <taxon>Ascomycota</taxon>
        <taxon>Pezizomycotina</taxon>
        <taxon>Dothideomycetes</taxon>
        <taxon>Pleosporomycetidae</taxon>
        <taxon>Pleosporales</taxon>
        <taxon>Massarineae</taxon>
        <taxon>Periconiaceae</taxon>
        <taxon>Periconia</taxon>
    </lineage>
</organism>
<dbReference type="Pfam" id="PF00106">
    <property type="entry name" value="adh_short"/>
    <property type="match status" value="1"/>
</dbReference>
<dbReference type="Proteomes" id="UP000244855">
    <property type="component" value="Unassembled WGS sequence"/>
</dbReference>
<dbReference type="InterPro" id="IPR036291">
    <property type="entry name" value="NAD(P)-bd_dom_sf"/>
</dbReference>
<dbReference type="PRINTS" id="PR00081">
    <property type="entry name" value="GDHRDH"/>
</dbReference>
<name>A0A2V1E2N6_9PLEO</name>
<dbReference type="GO" id="GO:0016491">
    <property type="term" value="F:oxidoreductase activity"/>
    <property type="evidence" value="ECO:0007669"/>
    <property type="project" value="UniProtKB-KW"/>
</dbReference>
<evidence type="ECO:0000313" key="2">
    <source>
        <dbReference type="EMBL" id="PVI04412.1"/>
    </source>
</evidence>
<sequence>MDSLMNNKFNPDEDIPDLSGKIFVVTGGSAGIGFGIVAHLVQHKASKIYILSDKEKHAVETLEELANWGDNSNVKWLECNLESLKQTDKVAKSLAKELTQLDALVCNAGLGVGVYNKTRDDGLESHMQVNYFAHAHIALTLLPVLQKTKDSRLVFQSSDLHRAAPSSVKFESIEEINKDIGPTFLYNRSKLAEILFVRELVKRIQAGQFGNVTSEHGQPWINATHPGAVSTDQPKQAEEAYGTLGKVAVAALRPFMKDPVSEGCRPALFAATSEDIVKYKIQGAYIVPDRKVTEPSSQAKDENLAVSLWNLTKKVLEEKVGSLDYTM</sequence>
<dbReference type="PANTHER" id="PTHR43157:SF31">
    <property type="entry name" value="PHOSPHATIDYLINOSITOL-GLYCAN BIOSYNTHESIS CLASS F PROTEIN"/>
    <property type="match status" value="1"/>
</dbReference>
<dbReference type="Gene3D" id="3.40.50.720">
    <property type="entry name" value="NAD(P)-binding Rossmann-like Domain"/>
    <property type="match status" value="1"/>
</dbReference>
<dbReference type="STRING" id="97972.A0A2V1E2N6"/>
<accession>A0A2V1E2N6</accession>
<keyword evidence="3" id="KW-1185">Reference proteome</keyword>
<gene>
    <name evidence="2" type="ORF">DM02DRAFT_669029</name>
</gene>
<dbReference type="InterPro" id="IPR002347">
    <property type="entry name" value="SDR_fam"/>
</dbReference>
<dbReference type="SUPFAM" id="SSF51735">
    <property type="entry name" value="NAD(P)-binding Rossmann-fold domains"/>
    <property type="match status" value="1"/>
</dbReference>
<protein>
    <submittedName>
        <fullName evidence="2">NAD(P)-binding protein</fullName>
    </submittedName>
</protein>
<evidence type="ECO:0000256" key="1">
    <source>
        <dbReference type="ARBA" id="ARBA00023002"/>
    </source>
</evidence>
<keyword evidence="1" id="KW-0560">Oxidoreductase</keyword>
<evidence type="ECO:0000313" key="3">
    <source>
        <dbReference type="Proteomes" id="UP000244855"/>
    </source>
</evidence>
<dbReference type="OrthoDB" id="191139at2759"/>
<dbReference type="AlphaFoldDB" id="A0A2V1E2N6"/>
<dbReference type="PANTHER" id="PTHR43157">
    <property type="entry name" value="PHOSPHATIDYLINOSITOL-GLYCAN BIOSYNTHESIS CLASS F PROTEIN-RELATED"/>
    <property type="match status" value="1"/>
</dbReference>
<dbReference type="EMBL" id="KZ805321">
    <property type="protein sequence ID" value="PVI04412.1"/>
    <property type="molecule type" value="Genomic_DNA"/>
</dbReference>